<dbReference type="EMBL" id="CAXAMN010011336">
    <property type="protein sequence ID" value="CAK9035028.1"/>
    <property type="molecule type" value="Genomic_DNA"/>
</dbReference>
<name>A0ABP0L8U8_9DINO</name>
<protein>
    <submittedName>
        <fullName evidence="2">Uncharacterized protein</fullName>
    </submittedName>
</protein>
<gene>
    <name evidence="2" type="ORF">CCMP2556_LOCUS19743</name>
</gene>
<evidence type="ECO:0000313" key="2">
    <source>
        <dbReference type="EMBL" id="CAK9035028.1"/>
    </source>
</evidence>
<reference evidence="2 3" key="1">
    <citation type="submission" date="2024-02" db="EMBL/GenBank/DDBJ databases">
        <authorList>
            <person name="Chen Y."/>
            <person name="Shah S."/>
            <person name="Dougan E. K."/>
            <person name="Thang M."/>
            <person name="Chan C."/>
        </authorList>
    </citation>
    <scope>NUCLEOTIDE SEQUENCE [LARGE SCALE GENOMIC DNA]</scope>
</reference>
<dbReference type="Proteomes" id="UP001642484">
    <property type="component" value="Unassembled WGS sequence"/>
</dbReference>
<proteinExistence type="predicted"/>
<feature type="region of interest" description="Disordered" evidence="1">
    <location>
        <begin position="364"/>
        <end position="398"/>
    </location>
</feature>
<accession>A0ABP0L8U8</accession>
<feature type="compositionally biased region" description="Basic and acidic residues" evidence="1">
    <location>
        <begin position="366"/>
        <end position="376"/>
    </location>
</feature>
<feature type="region of interest" description="Disordered" evidence="1">
    <location>
        <begin position="421"/>
        <end position="462"/>
    </location>
</feature>
<feature type="compositionally biased region" description="Basic and acidic residues" evidence="1">
    <location>
        <begin position="427"/>
        <end position="441"/>
    </location>
</feature>
<organism evidence="2 3">
    <name type="scientific">Durusdinium trenchii</name>
    <dbReference type="NCBI Taxonomy" id="1381693"/>
    <lineage>
        <taxon>Eukaryota</taxon>
        <taxon>Sar</taxon>
        <taxon>Alveolata</taxon>
        <taxon>Dinophyceae</taxon>
        <taxon>Suessiales</taxon>
        <taxon>Symbiodiniaceae</taxon>
        <taxon>Durusdinium</taxon>
    </lineage>
</organism>
<keyword evidence="3" id="KW-1185">Reference proteome</keyword>
<evidence type="ECO:0000313" key="3">
    <source>
        <dbReference type="Proteomes" id="UP001642484"/>
    </source>
</evidence>
<comment type="caution">
    <text evidence="2">The sequence shown here is derived from an EMBL/GenBank/DDBJ whole genome shotgun (WGS) entry which is preliminary data.</text>
</comment>
<evidence type="ECO:0000256" key="1">
    <source>
        <dbReference type="SAM" id="MobiDB-lite"/>
    </source>
</evidence>
<sequence length="462" mass="51660">MALNPSDKKSAGLLAGVEPGDVMQKGIDIYAPDLTIEDLWGSASPPTGAALLDRVLLFYGDGTRNVPWFFEAPDGQQRRCIERSPLSRELQEATVLAYRDRIVKESISQVAAGRWAGTWNHRAEAVYRAAQEFASHENVALVLKRGLVHVKFAHWRIPSKVWQRFIVTHNSFHQGSGQNFQEYLEDALNCESEWERHVSKTGMHSSNPKYRQTYRDFQRCVLTLCLLQGLFFRDWDPYRKALSLAHMLQNRYQIWLECKSFWNKHVDYISNETTMEPLAVINAMHSLALLLVGNLSKFYEGPIIGIFLKHALRHCVPKATNNSSGERLPGWNFKSAEHDASKMNLLNLPMSDSAVVKKLTVAPTRDAGKGSGHEGENGGQGVQAAPFASSSTSLKKRAIPPKIEEELRKLGIDPGILGKGYDCGDNDEMKTKKAKTEHDQVDESMLDDEGAAGQQGSRDVVV</sequence>